<name>A0A5C5XBP8_9PLAN</name>
<dbReference type="Proteomes" id="UP000316095">
    <property type="component" value="Unassembled WGS sequence"/>
</dbReference>
<protein>
    <submittedName>
        <fullName evidence="1">Uncharacterized protein</fullName>
    </submittedName>
</protein>
<evidence type="ECO:0000313" key="1">
    <source>
        <dbReference type="EMBL" id="TWT59575.1"/>
    </source>
</evidence>
<accession>A0A5C5XBP8</accession>
<comment type="caution">
    <text evidence="1">The sequence shown here is derived from an EMBL/GenBank/DDBJ whole genome shotgun (WGS) entry which is preliminary data.</text>
</comment>
<reference evidence="1 2" key="1">
    <citation type="submission" date="2019-02" db="EMBL/GenBank/DDBJ databases">
        <title>Deep-cultivation of Planctomycetes and their phenomic and genomic characterization uncovers novel biology.</title>
        <authorList>
            <person name="Wiegand S."/>
            <person name="Jogler M."/>
            <person name="Boedeker C."/>
            <person name="Pinto D."/>
            <person name="Vollmers J."/>
            <person name="Rivas-Marin E."/>
            <person name="Kohn T."/>
            <person name="Peeters S.H."/>
            <person name="Heuer A."/>
            <person name="Rast P."/>
            <person name="Oberbeckmann S."/>
            <person name="Bunk B."/>
            <person name="Jeske O."/>
            <person name="Meyerdierks A."/>
            <person name="Storesund J.E."/>
            <person name="Kallscheuer N."/>
            <person name="Luecker S."/>
            <person name="Lage O.M."/>
            <person name="Pohl T."/>
            <person name="Merkel B.J."/>
            <person name="Hornburger P."/>
            <person name="Mueller R.-W."/>
            <person name="Bruemmer F."/>
            <person name="Labrenz M."/>
            <person name="Spormann A.M."/>
            <person name="Op Den Camp H."/>
            <person name="Overmann J."/>
            <person name="Amann R."/>
            <person name="Jetten M.S.M."/>
            <person name="Mascher T."/>
            <person name="Medema M.H."/>
            <person name="Devos D.P."/>
            <person name="Kaster A.-K."/>
            <person name="Ovreas L."/>
            <person name="Rohde M."/>
            <person name="Galperin M.Y."/>
            <person name="Jogler C."/>
        </authorList>
    </citation>
    <scope>NUCLEOTIDE SEQUENCE [LARGE SCALE GENOMIC DNA]</scope>
    <source>
        <strain evidence="1 2">Pan54</strain>
    </source>
</reference>
<dbReference type="AlphaFoldDB" id="A0A5C5XBP8"/>
<gene>
    <name evidence="1" type="ORF">Pan54_02820</name>
</gene>
<organism evidence="1 2">
    <name type="scientific">Rubinisphaera italica</name>
    <dbReference type="NCBI Taxonomy" id="2527969"/>
    <lineage>
        <taxon>Bacteria</taxon>
        <taxon>Pseudomonadati</taxon>
        <taxon>Planctomycetota</taxon>
        <taxon>Planctomycetia</taxon>
        <taxon>Planctomycetales</taxon>
        <taxon>Planctomycetaceae</taxon>
        <taxon>Rubinisphaera</taxon>
    </lineage>
</organism>
<sequence length="68" mass="7574">MCCVPNGFSQKCLSDGTNDEAKPKIQGIRKGTRDRMINREIILRHYAGPILRTVLPQVAGYSSDLLKV</sequence>
<dbReference type="EMBL" id="SJPG01000001">
    <property type="protein sequence ID" value="TWT59575.1"/>
    <property type="molecule type" value="Genomic_DNA"/>
</dbReference>
<keyword evidence="2" id="KW-1185">Reference proteome</keyword>
<evidence type="ECO:0000313" key="2">
    <source>
        <dbReference type="Proteomes" id="UP000316095"/>
    </source>
</evidence>
<proteinExistence type="predicted"/>